<dbReference type="AlphaFoldDB" id="A0AAV1UHG3"/>
<accession>A0AAV1UHG3</accession>
<proteinExistence type="predicted"/>
<sequence>MASPTRSAASGRRQHVAYGLEERQGVDGDAPPSGSALRERTIASPRAAALRATMTPCSADGLAAIAQLLYLFFRLDSIQCLLFFYCCRAPSLRTCALVTSVNTINTGVACQKQTLLSLALLGRSTRLHVL</sequence>
<name>A0AAV1UHG3_9STRA</name>
<dbReference type="Proteomes" id="UP001162060">
    <property type="component" value="Unassembled WGS sequence"/>
</dbReference>
<reference evidence="1" key="1">
    <citation type="submission" date="2024-01" db="EMBL/GenBank/DDBJ databases">
        <authorList>
            <person name="Webb A."/>
        </authorList>
    </citation>
    <scope>NUCLEOTIDE SEQUENCE</scope>
    <source>
        <strain evidence="1">Pm1</strain>
    </source>
</reference>
<gene>
    <name evidence="1" type="ORF">PM001_LOCUS18258</name>
</gene>
<organism evidence="1 2">
    <name type="scientific">Peronospora matthiolae</name>
    <dbReference type="NCBI Taxonomy" id="2874970"/>
    <lineage>
        <taxon>Eukaryota</taxon>
        <taxon>Sar</taxon>
        <taxon>Stramenopiles</taxon>
        <taxon>Oomycota</taxon>
        <taxon>Peronosporomycetes</taxon>
        <taxon>Peronosporales</taxon>
        <taxon>Peronosporaceae</taxon>
        <taxon>Peronospora</taxon>
    </lineage>
</organism>
<evidence type="ECO:0000313" key="2">
    <source>
        <dbReference type="Proteomes" id="UP001162060"/>
    </source>
</evidence>
<comment type="caution">
    <text evidence="1">The sequence shown here is derived from an EMBL/GenBank/DDBJ whole genome shotgun (WGS) entry which is preliminary data.</text>
</comment>
<protein>
    <submittedName>
        <fullName evidence="1">Uncharacterized protein</fullName>
    </submittedName>
</protein>
<evidence type="ECO:0000313" key="1">
    <source>
        <dbReference type="EMBL" id="CAK7933108.1"/>
    </source>
</evidence>
<dbReference type="EMBL" id="CAKLBY020000193">
    <property type="protein sequence ID" value="CAK7933108.1"/>
    <property type="molecule type" value="Genomic_DNA"/>
</dbReference>